<proteinExistence type="predicted"/>
<name>Q25BD7_HIS2V</name>
<organismHost>
    <name type="scientific">Haloarcula hispanica</name>
    <dbReference type="NCBI Taxonomy" id="51589"/>
</organismHost>
<evidence type="ECO:0000313" key="2">
    <source>
        <dbReference type="Proteomes" id="UP000002259"/>
    </source>
</evidence>
<keyword evidence="2" id="KW-1185">Reference proteome</keyword>
<accession>Q25BD7</accession>
<sequence>MKCEQCEGDTMHCKNPECENYTTTAAVYCCDGCMIEHTEKQHRKVW</sequence>
<dbReference type="EMBL" id="AF191797">
    <property type="protein sequence ID" value="AAQ13779.1"/>
    <property type="molecule type" value="Genomic_DNA"/>
</dbReference>
<evidence type="ECO:0000313" key="1">
    <source>
        <dbReference type="EMBL" id="AAQ13779.1"/>
    </source>
</evidence>
<protein>
    <submittedName>
        <fullName evidence="1">Uncharacterized protein</fullName>
    </submittedName>
</protein>
<dbReference type="RefSeq" id="YP_529653.1">
    <property type="nucleotide sequence ID" value="NC_007918.1"/>
</dbReference>
<dbReference type="Proteomes" id="UP000002259">
    <property type="component" value="Segment"/>
</dbReference>
<organism evidence="1 2">
    <name type="scientific">His 2 virus</name>
    <name type="common">His2V</name>
    <name type="synonym">Haloarcula hispanica virus 2</name>
    <dbReference type="NCBI Taxonomy" id="128710"/>
    <lineage>
        <taxon>Viruses</taxon>
        <taxon>Monodnaviria</taxon>
        <taxon>Trapavirae</taxon>
        <taxon>Saleviricota</taxon>
        <taxon>Huolimaviricetes</taxon>
        <taxon>Haloruvirales</taxon>
        <taxon>Pleolipoviridae</taxon>
        <taxon>Gammapleolipovirus</taxon>
        <taxon>Gammapleolipovirus australiense</taxon>
        <taxon>Gammapleolipovirus His2</taxon>
    </lineage>
</organism>
<dbReference type="GeneID" id="5142433"/>
<dbReference type="KEGG" id="vg:5142433"/>
<reference evidence="1 2" key="1">
    <citation type="journal article" date="2006" name="Virology">
        <title>His1 and His2 are distantly related, spindle-shaped haloviruses belonging to the novel virus group, Salterprovirus.</title>
        <authorList>
            <person name="Bath C."/>
            <person name="Cukalac T."/>
            <person name="Porter K."/>
            <person name="Dyall-Smith M.L."/>
        </authorList>
    </citation>
    <scope>NUCLEOTIDE SEQUENCE</scope>
</reference>